<dbReference type="Gene3D" id="1.25.40.70">
    <property type="entry name" value="Phosphatidylinositol 3-kinase, accessory domain (PIK)"/>
    <property type="match status" value="1"/>
</dbReference>
<dbReference type="Pfam" id="PF00613">
    <property type="entry name" value="PI3Ka"/>
    <property type="match status" value="1"/>
</dbReference>
<dbReference type="SUPFAM" id="SSF49562">
    <property type="entry name" value="C2 domain (Calcium/lipid-binding domain, CaLB)"/>
    <property type="match status" value="1"/>
</dbReference>
<dbReference type="Proteomes" id="UP001150062">
    <property type="component" value="Unassembled WGS sequence"/>
</dbReference>
<reference evidence="9" key="1">
    <citation type="submission" date="2022-08" db="EMBL/GenBank/DDBJ databases">
        <title>Novel sulfate-reducing endosymbionts in the free-living metamonad Anaeramoeba.</title>
        <authorList>
            <person name="Jerlstrom-Hultqvist J."/>
            <person name="Cepicka I."/>
            <person name="Gallot-Lavallee L."/>
            <person name="Salas-Leiva D."/>
            <person name="Curtis B.A."/>
            <person name="Zahonova K."/>
            <person name="Pipaliya S."/>
            <person name="Dacks J."/>
            <person name="Roger A.J."/>
        </authorList>
    </citation>
    <scope>NUCLEOTIDE SEQUENCE</scope>
    <source>
        <strain evidence="9">Schooner1</strain>
    </source>
</reference>
<feature type="coiled-coil region" evidence="4">
    <location>
        <begin position="242"/>
        <end position="272"/>
    </location>
</feature>
<dbReference type="InterPro" id="IPR016024">
    <property type="entry name" value="ARM-type_fold"/>
</dbReference>
<dbReference type="SMART" id="SM00146">
    <property type="entry name" value="PI3Kc"/>
    <property type="match status" value="1"/>
</dbReference>
<dbReference type="Pfam" id="PF00792">
    <property type="entry name" value="PI3K_C2"/>
    <property type="match status" value="1"/>
</dbReference>
<evidence type="ECO:0000256" key="3">
    <source>
        <dbReference type="PROSITE-ProRule" id="PRU00880"/>
    </source>
</evidence>
<dbReference type="PANTHER" id="PTHR10048">
    <property type="entry name" value="PHOSPHATIDYLINOSITOL KINASE"/>
    <property type="match status" value="1"/>
</dbReference>
<keyword evidence="10" id="KW-1185">Reference proteome</keyword>
<name>A0ABQ8YV15_9EUKA</name>
<dbReference type="PROSITE" id="PS00916">
    <property type="entry name" value="PI3_4_KINASE_2"/>
    <property type="match status" value="1"/>
</dbReference>
<dbReference type="SUPFAM" id="SSF48371">
    <property type="entry name" value="ARM repeat"/>
    <property type="match status" value="1"/>
</dbReference>
<dbReference type="InterPro" id="IPR001263">
    <property type="entry name" value="PI3K_accessory_dom"/>
</dbReference>
<dbReference type="InterPro" id="IPR018936">
    <property type="entry name" value="PI3/4_kinase_CS"/>
</dbReference>
<dbReference type="PANTHER" id="PTHR10048:SF7">
    <property type="entry name" value="PHOSPHATIDYLINOSITOL 3-KINASE CATALYTIC SUBUNIT TYPE 3"/>
    <property type="match status" value="1"/>
</dbReference>
<organism evidence="9 10">
    <name type="scientific">Anaeramoeba flamelloides</name>
    <dbReference type="NCBI Taxonomy" id="1746091"/>
    <lineage>
        <taxon>Eukaryota</taxon>
        <taxon>Metamonada</taxon>
        <taxon>Anaeramoebidae</taxon>
        <taxon>Anaeramoeba</taxon>
    </lineage>
</organism>
<accession>A0ABQ8YV15</accession>
<dbReference type="InterPro" id="IPR057756">
    <property type="entry name" value="PI3-kinase_type3/VPS34_cat"/>
</dbReference>
<proteinExistence type="inferred from homology"/>
<feature type="domain" description="PIK helical" evidence="7">
    <location>
        <begin position="1489"/>
        <end position="1666"/>
    </location>
</feature>
<evidence type="ECO:0000256" key="5">
    <source>
        <dbReference type="SAM" id="MobiDB-lite"/>
    </source>
</evidence>
<dbReference type="InterPro" id="IPR000403">
    <property type="entry name" value="PI3/4_kinase_cat_dom"/>
</dbReference>
<dbReference type="Pfam" id="PF00454">
    <property type="entry name" value="PI3_PI4_kinase"/>
    <property type="match status" value="1"/>
</dbReference>
<keyword evidence="4" id="KW-0175">Coiled coil</keyword>
<dbReference type="SMART" id="SM00145">
    <property type="entry name" value="PI3Ka"/>
    <property type="match status" value="1"/>
</dbReference>
<evidence type="ECO:0000259" key="6">
    <source>
        <dbReference type="PROSITE" id="PS50290"/>
    </source>
</evidence>
<evidence type="ECO:0000256" key="4">
    <source>
        <dbReference type="SAM" id="Coils"/>
    </source>
</evidence>
<dbReference type="InterPro" id="IPR035892">
    <property type="entry name" value="C2_domain_sf"/>
</dbReference>
<evidence type="ECO:0000256" key="2">
    <source>
        <dbReference type="ARBA" id="ARBA00022777"/>
    </source>
</evidence>
<protein>
    <submittedName>
        <fullName evidence="9">Phosphatidylinositol 3-kinase catalytic subunit type 3</fullName>
    </submittedName>
</protein>
<dbReference type="InterPro" id="IPR042236">
    <property type="entry name" value="PI3K_accessory_sf"/>
</dbReference>
<comment type="caution">
    <text evidence="9">The sequence shown here is derived from an EMBL/GenBank/DDBJ whole genome shotgun (WGS) entry which is preliminary data.</text>
</comment>
<dbReference type="Gene3D" id="1.10.1070.11">
    <property type="entry name" value="Phosphatidylinositol 3-/4-kinase, catalytic domain"/>
    <property type="match status" value="1"/>
</dbReference>
<feature type="compositionally biased region" description="Low complexity" evidence="5">
    <location>
        <begin position="93"/>
        <end position="123"/>
    </location>
</feature>
<dbReference type="SUPFAM" id="SSF56112">
    <property type="entry name" value="Protein kinase-like (PK-like)"/>
    <property type="match status" value="1"/>
</dbReference>
<evidence type="ECO:0000256" key="1">
    <source>
        <dbReference type="ARBA" id="ARBA00022679"/>
    </source>
</evidence>
<feature type="compositionally biased region" description="Low complexity" evidence="5">
    <location>
        <begin position="868"/>
        <end position="885"/>
    </location>
</feature>
<keyword evidence="2" id="KW-0418">Kinase</keyword>
<sequence length="2028" mass="238907">MRNTKEKQIYLGTKGNCFDKNFNIITKENNFKKLKDRLPEFPRISNSENYLEFEKAALEWKKQVDLLTQSMILPNTIGKSFYRPYYRNQYEENTTTSIDTESETSSLDTTSRGSGSFSRTSETQSRGSGIFGSIKLGNEFNNDTLNTPTKSQLKEGNDKKYIEKGARLPEFMLDTESIITMSEPWNNVLIPSEPQVEHYETLEEYEQAYQKWHKIVIGTVENVPPHANDFVKIHNLLTKKAKEEQEEQITKMKLEQRQQTQMKNENENENENKGDQYQISKNISIFSSQYQNWTLKLNQKCLHDRPSYNKEALEKFKYEIHHKSLLQLSKFNYRPFHNSSLDPDKGGHNQVNYLEHHTTDYIPYQETKRVFNPDFLERYDNAKTETLNAIKKSLADQFTFVSLKKKVYELDFKTKRVIGKLHGTSRNFNQPLKKSKSKLNFAIENHYLRRNDLDEKDYQRSSDCTKRFDNQNILFILPKYDAPTPIDLKLLQQEDKNYINNRINALKTIDREYKKDSLNSFYYPKNFTRSKISQQKKKIEEILRDNKKFSSKDKLYHIILSDICYDTFVDLMFEEIFLKTNKVISEVIYSLIDYQILHYLVKIYDNSSSHLVHAKLSFLLAGILEKTSGTQIIQQCLQQQDYKCLYYLAYAMNFKENTQNSIAPIPLQATEYSKMLFGKDHFQVEKNIFIYHFLQNIKNPMLLPSNKLLYFTVSEQIKHYAHTVSQSFSQITENNPKFLSTDIWIGLSSRSIEISSYYLFLILNLIQSEKKEIQDFLLTEQVNLFVKIRNLIKSKMSHIRFGGKIIILKILKNKNMTNYFLKKYSDNFDYFLFDLIPPSLHSNIQFKDNSFLEKQLKKENNRNHKYNHNNNHNNHNHNNNNNNNNGIKLEEKTKIPEISKFCFDIVKKKLTILNSVSLKQNNNINNKKNLRNNKNDKDKINDDDLAYLESNNIHKLINVLFDFVVNKKIKHPILDLISKLISIIGKVLPLWTWVESKIEGKKIKIRSFQQTEKRKTIIITGELLQKILTTIQTTTNEYDRTKRNLISFLINLIKCPQIYELITTQEKFFNQFYSITRSSNSVRLSKKTWKFLYKLILYNPKSINDLIEQKKFNSFLGLISSVSTIPAVTFGLDFLNKCFSLLETDFEEKKLEIREIDYRDNQYPLEKIQKVHHTFLNFFSQFSMFVKLNMVFMKYGKEDNQRKINCHEIQSFVRIKIKKVLGEIPNDITHLQNDDFLPYSGFFEKNNCSYFVVGELYSSGRRLTVPQMTKYVKTNTCTWDKALTFPMKYRDCPQDTEFLFTVYGIYSPSHIFVVGGTRISLYSSKRKMRSGGYHLRMYLHKKGKQVYDNNLVGKLEEGCELSRLDKRMRNYRYELRKGRRKRIDWLDTRIERIIYEKFHEHCCEKKTLVFQLEFPTFTKQILNKTGETTKIPYTVYYQEKLLKEPIPPLDVLKFENSTSHAAIWDPEMNRDNPVELKNRKLSPEKRSWFDRNLKPNSEELFILEEIIAQPPTLQLKDDSKNLLWKYRYFLTKYKKSLTKFLKCVDWNDKNEEKHAQELINEWTRIDTEDALELLSEAFPSEIVRKYAVKCLRRASDDELLDYLLQLVQAIRYEKNPLEADLTQFLLERGLQNINLGNNLYWHLNVEKGSENSMNNFSMIQDIFLQRLDKTNSKMHEMLKNQVSFIDELCNLQKHIRSLKVKRRKKIVKLRASLSEGGKFEKLLAFESLEHPLDPNIKITGLIPETAHIFKSAMQPFGLDLRSSNQLTNNRNGILFKFGDDTRQDQLIIQMINLMDRLLKKENMDLALTPYKVLAISNEIGIIEKVPNVRGVADILKDYGTIQKYLKKKNKSTNDLWGIKKSVMDNYVKSCAGYCVITYILGIGDRHLDNLLMTERGNLFHIDFGYILGADPKPLPPPFKLCKEMVEGMGGRKSQVYEKFKKLCCEAFNILRKSANLIINLFALMLDADLEGVKNDRETCLLKIQEKYRLDLSDEEAMEFFQELINESVTALFPQIVETIHKLVKKIKN</sequence>
<dbReference type="InterPro" id="IPR002420">
    <property type="entry name" value="PI3K-type_C2_dom"/>
</dbReference>
<dbReference type="EMBL" id="JAOAOG010000113">
    <property type="protein sequence ID" value="KAJ6248465.1"/>
    <property type="molecule type" value="Genomic_DNA"/>
</dbReference>
<dbReference type="Gene3D" id="3.30.1010.10">
    <property type="entry name" value="Phosphatidylinositol 3-kinase Catalytic Subunit, Chain A, domain 4"/>
    <property type="match status" value="1"/>
</dbReference>
<gene>
    <name evidence="9" type="ORF">M0813_17659</name>
</gene>
<dbReference type="PROSITE" id="PS51545">
    <property type="entry name" value="PIK_HELICAL"/>
    <property type="match status" value="1"/>
</dbReference>
<dbReference type="InterPro" id="IPR015433">
    <property type="entry name" value="PI3/4_kinase"/>
</dbReference>
<comment type="similarity">
    <text evidence="3">Belongs to the PI3/PI4-kinase family.</text>
</comment>
<dbReference type="InterPro" id="IPR036940">
    <property type="entry name" value="PI3/4_kinase_cat_sf"/>
</dbReference>
<dbReference type="InterPro" id="IPR011009">
    <property type="entry name" value="Kinase-like_dom_sf"/>
</dbReference>
<dbReference type="CDD" id="cd00896">
    <property type="entry name" value="PI3Kc_III"/>
    <property type="match status" value="1"/>
</dbReference>
<evidence type="ECO:0000259" key="7">
    <source>
        <dbReference type="PROSITE" id="PS51545"/>
    </source>
</evidence>
<feature type="region of interest" description="Disordered" evidence="5">
    <location>
        <begin position="93"/>
        <end position="132"/>
    </location>
</feature>
<feature type="domain" description="PI3K/PI4K catalytic" evidence="6">
    <location>
        <begin position="1742"/>
        <end position="2012"/>
    </location>
</feature>
<feature type="domain" description="C2 PI3K-type" evidence="8">
    <location>
        <begin position="1222"/>
        <end position="1374"/>
    </location>
</feature>
<feature type="region of interest" description="Disordered" evidence="5">
    <location>
        <begin position="862"/>
        <end position="887"/>
    </location>
</feature>
<evidence type="ECO:0000313" key="10">
    <source>
        <dbReference type="Proteomes" id="UP001150062"/>
    </source>
</evidence>
<dbReference type="CDD" id="cd00870">
    <property type="entry name" value="PI3Ka_III"/>
    <property type="match status" value="1"/>
</dbReference>
<evidence type="ECO:0000259" key="8">
    <source>
        <dbReference type="PROSITE" id="PS51547"/>
    </source>
</evidence>
<dbReference type="PROSITE" id="PS51547">
    <property type="entry name" value="C2_PI3K"/>
    <property type="match status" value="1"/>
</dbReference>
<dbReference type="PROSITE" id="PS50290">
    <property type="entry name" value="PI3_4_KINASE_3"/>
    <property type="match status" value="1"/>
</dbReference>
<keyword evidence="1" id="KW-0808">Transferase</keyword>
<dbReference type="Gene3D" id="2.60.40.150">
    <property type="entry name" value="C2 domain"/>
    <property type="match status" value="1"/>
</dbReference>
<evidence type="ECO:0000313" key="9">
    <source>
        <dbReference type="EMBL" id="KAJ6248465.1"/>
    </source>
</evidence>